<feature type="domain" description="LTD" evidence="1">
    <location>
        <begin position="352"/>
        <end position="459"/>
    </location>
</feature>
<dbReference type="SUPFAM" id="SSF56281">
    <property type="entry name" value="Metallo-hydrolase/oxidoreductase"/>
    <property type="match status" value="1"/>
</dbReference>
<keyword evidence="3" id="KW-1185">Reference proteome</keyword>
<dbReference type="PANTHER" id="PTHR30619">
    <property type="entry name" value="DNA INTERNALIZATION/COMPETENCE PROTEIN COMEC/REC2"/>
    <property type="match status" value="1"/>
</dbReference>
<gene>
    <name evidence="2" type="primary">gloB_2</name>
    <name evidence="2" type="ORF">CLTEP_03870</name>
</gene>
<keyword evidence="2" id="KW-0378">Hydrolase</keyword>
<dbReference type="STRING" id="1121338.CLTEP_03870"/>
<dbReference type="PATRIC" id="fig|1121338.3.peg.392"/>
<dbReference type="RefSeq" id="WP_066821703.1">
    <property type="nucleotide sequence ID" value="NZ_LTBA01000001.1"/>
</dbReference>
<dbReference type="OrthoDB" id="9761531at2"/>
<organism evidence="2 3">
    <name type="scientific">Clostridium tepidiprofundi DSM 19306</name>
    <dbReference type="NCBI Taxonomy" id="1121338"/>
    <lineage>
        <taxon>Bacteria</taxon>
        <taxon>Bacillati</taxon>
        <taxon>Bacillota</taxon>
        <taxon>Clostridia</taxon>
        <taxon>Eubacteriales</taxon>
        <taxon>Clostridiaceae</taxon>
        <taxon>Clostridium</taxon>
    </lineage>
</organism>
<dbReference type="PANTHER" id="PTHR30619:SF7">
    <property type="entry name" value="BETA-LACTAMASE DOMAIN PROTEIN"/>
    <property type="match status" value="1"/>
</dbReference>
<dbReference type="GO" id="GO:0004416">
    <property type="term" value="F:hydroxyacylglutathione hydrolase activity"/>
    <property type="evidence" value="ECO:0007669"/>
    <property type="project" value="UniProtKB-EC"/>
</dbReference>
<dbReference type="Pfam" id="PF00932">
    <property type="entry name" value="LTD"/>
    <property type="match status" value="1"/>
</dbReference>
<evidence type="ECO:0000313" key="2">
    <source>
        <dbReference type="EMBL" id="KYH35993.1"/>
    </source>
</evidence>
<dbReference type="InterPro" id="IPR001322">
    <property type="entry name" value="Lamin_tail_dom"/>
</dbReference>
<dbReference type="AlphaFoldDB" id="A0A151B849"/>
<dbReference type="EC" id="3.1.2.6" evidence="2"/>
<dbReference type="SUPFAM" id="SSF74853">
    <property type="entry name" value="Lamin A/C globular tail domain"/>
    <property type="match status" value="1"/>
</dbReference>
<dbReference type="InterPro" id="IPR052159">
    <property type="entry name" value="Competence_DNA_uptake"/>
</dbReference>
<dbReference type="PROSITE" id="PS51841">
    <property type="entry name" value="LTD"/>
    <property type="match status" value="1"/>
</dbReference>
<dbReference type="CDD" id="cd07731">
    <property type="entry name" value="ComA-like_MBL-fold"/>
    <property type="match status" value="1"/>
</dbReference>
<dbReference type="Gene3D" id="2.60.40.1260">
    <property type="entry name" value="Lamin Tail domain"/>
    <property type="match status" value="1"/>
</dbReference>
<sequence>MKNRKKFYDKLVKSVLSVILGIIFLSAIIGNSTDAKETIKKNNQIVISKTVKLSKKDAIKIEETKYGANVRTKINGNLKVHFIDVGQADSILIEQDKHFMLIDAGNNADSTLVVNYLKQQGVSKLDYLIGTHPHEDHIGGLDAVINTFNIGKVLMPKKVSTTKTYKDVILAIKNKGLKITVPVPGATYKLGAAEWTILAPGKDEDYEKTNNYSIVQKLRFGNTSFIFTGDAEDISEREILARKYDLKADVLKIGHHGSKTSTTKEFLVAVDPKYAVISCGKNNDYGFPHKTTMDKLKNRGITVYRTDECGTIVCTSNGKNISFDTKAGDYIYRDSETIIEDDKDNTSKTNTVTNTVQTSKETNNKIIIQSIDKVAEIVVIKNNSDRDIDLTGWKLVSVTGNQTYIFPKYILKAGVSIKISSGNSKGDLKWSKRNIWNNSKEDDGELYDGLGNLVYHYDN</sequence>
<dbReference type="SMART" id="SM00849">
    <property type="entry name" value="Lactamase_B"/>
    <property type="match status" value="1"/>
</dbReference>
<dbReference type="Proteomes" id="UP000075531">
    <property type="component" value="Unassembled WGS sequence"/>
</dbReference>
<name>A0A151B849_9CLOT</name>
<accession>A0A151B849</accession>
<dbReference type="Gene3D" id="3.60.15.10">
    <property type="entry name" value="Ribonuclease Z/Hydroxyacylglutathione hydrolase-like"/>
    <property type="match status" value="1"/>
</dbReference>
<dbReference type="InterPro" id="IPR001279">
    <property type="entry name" value="Metallo-B-lactamas"/>
</dbReference>
<evidence type="ECO:0000259" key="1">
    <source>
        <dbReference type="PROSITE" id="PS51841"/>
    </source>
</evidence>
<dbReference type="InterPro" id="IPR035681">
    <property type="entry name" value="ComA-like_MBL"/>
</dbReference>
<dbReference type="InterPro" id="IPR036415">
    <property type="entry name" value="Lamin_tail_dom_sf"/>
</dbReference>
<dbReference type="Pfam" id="PF00753">
    <property type="entry name" value="Lactamase_B"/>
    <property type="match status" value="1"/>
</dbReference>
<protein>
    <submittedName>
        <fullName evidence="2">Hydroxyacylglutathione hydrolase</fullName>
        <ecNumber evidence="2">3.1.2.6</ecNumber>
    </submittedName>
</protein>
<reference evidence="2 3" key="1">
    <citation type="submission" date="2016-02" db="EMBL/GenBank/DDBJ databases">
        <title>Genome sequence of Clostridium tepidiprofundi DSM 19306.</title>
        <authorList>
            <person name="Poehlein A."/>
            <person name="Daniel R."/>
        </authorList>
    </citation>
    <scope>NUCLEOTIDE SEQUENCE [LARGE SCALE GENOMIC DNA]</scope>
    <source>
        <strain evidence="2 3">DSM 19306</strain>
    </source>
</reference>
<dbReference type="EMBL" id="LTBA01000001">
    <property type="protein sequence ID" value="KYH35993.1"/>
    <property type="molecule type" value="Genomic_DNA"/>
</dbReference>
<evidence type="ECO:0000313" key="3">
    <source>
        <dbReference type="Proteomes" id="UP000075531"/>
    </source>
</evidence>
<proteinExistence type="predicted"/>
<dbReference type="InterPro" id="IPR036866">
    <property type="entry name" value="RibonucZ/Hydroxyglut_hydro"/>
</dbReference>
<comment type="caution">
    <text evidence="2">The sequence shown here is derived from an EMBL/GenBank/DDBJ whole genome shotgun (WGS) entry which is preliminary data.</text>
</comment>